<dbReference type="AlphaFoldDB" id="C0XKF1"/>
<dbReference type="HOGENOM" id="CLU_3311603_0_0_9"/>
<dbReference type="EMBL" id="ACGP01000159">
    <property type="protein sequence ID" value="EEI24143.1"/>
    <property type="molecule type" value="Genomic_DNA"/>
</dbReference>
<dbReference type="Proteomes" id="UP000003752">
    <property type="component" value="Unassembled WGS sequence"/>
</dbReference>
<comment type="caution">
    <text evidence="1">The sequence shown here is derived from an EMBL/GenBank/DDBJ whole genome shotgun (WGS) entry which is preliminary data.</text>
</comment>
<sequence>MTSLKRLFGRHFKKDSTRTENSKISLKGRLFWNSVLKGQ</sequence>
<evidence type="ECO:0000313" key="2">
    <source>
        <dbReference type="Proteomes" id="UP000003752"/>
    </source>
</evidence>
<reference evidence="1 2" key="1">
    <citation type="submission" date="2009-01" db="EMBL/GenBank/DDBJ databases">
        <authorList>
            <person name="Qin X."/>
            <person name="Bachman B."/>
            <person name="Battles P."/>
            <person name="Bell A."/>
            <person name="Bess C."/>
            <person name="Bickham C."/>
            <person name="Chaboub L."/>
            <person name="Chen D."/>
            <person name="Coyle M."/>
            <person name="Deiros D.R."/>
            <person name="Dinh H."/>
            <person name="Forbes L."/>
            <person name="Fowler G."/>
            <person name="Francisco L."/>
            <person name="Fu Q."/>
            <person name="Gubbala S."/>
            <person name="Hale W."/>
            <person name="Han Y."/>
            <person name="Hemphill L."/>
            <person name="Highlander S.K."/>
            <person name="Hirani K."/>
            <person name="Hogues M."/>
            <person name="Jackson L."/>
            <person name="Jakkamsetti A."/>
            <person name="Javaid M."/>
            <person name="Jiang H."/>
            <person name="Korchina V."/>
            <person name="Kovar C."/>
            <person name="Lara F."/>
            <person name="Lee S."/>
            <person name="Mata R."/>
            <person name="Mathew T."/>
            <person name="Moen C."/>
            <person name="Morales K."/>
            <person name="Munidasa M."/>
            <person name="Nazareth L."/>
            <person name="Ngo R."/>
            <person name="Nguyen L."/>
            <person name="Okwuonu G."/>
            <person name="Ongeri F."/>
            <person name="Patil S."/>
            <person name="Petrosino J."/>
            <person name="Pham C."/>
            <person name="Pham P."/>
            <person name="Pu L.-L."/>
            <person name="Puazo M."/>
            <person name="Raj R."/>
            <person name="Reid J."/>
            <person name="Rouhana J."/>
            <person name="Saada N."/>
            <person name="Shang Y."/>
            <person name="Simmons D."/>
            <person name="Thornton R."/>
            <person name="Warren J."/>
            <person name="Weissenberger G."/>
            <person name="Zhang J."/>
            <person name="Zhang L."/>
            <person name="Zhou C."/>
            <person name="Zhu D."/>
            <person name="Muzny D."/>
            <person name="Worley K."/>
            <person name="Gibbs R."/>
        </authorList>
    </citation>
    <scope>NUCLEOTIDE SEQUENCE [LARGE SCALE GENOMIC DNA]</scope>
    <source>
        <strain evidence="2">ATCC 8290 / DSM 20176 / CCUG 30140 / JCM 1155 / KCTC 3500 / NBRC 15886 / NCIMB 8040 / NRRL B-1843 / 9</strain>
    </source>
</reference>
<organism evidence="1 2">
    <name type="scientific">Lentilactobacillus hilgardii (strain ATCC 8290 / DSM 20176 / CCUG 30140 / JCM 1155 / KCTC 3500 / NBRC 15886 / NCIMB 8040 / NRRL B-1843 / 9)</name>
    <dbReference type="NCBI Taxonomy" id="1423757"/>
    <lineage>
        <taxon>Bacteria</taxon>
        <taxon>Bacillati</taxon>
        <taxon>Bacillota</taxon>
        <taxon>Bacilli</taxon>
        <taxon>Lactobacillales</taxon>
        <taxon>Lactobacillaceae</taxon>
        <taxon>Lentilactobacillus</taxon>
    </lineage>
</organism>
<proteinExistence type="predicted"/>
<gene>
    <name evidence="1" type="ORF">HMPREF0519_1712</name>
</gene>
<protein>
    <submittedName>
        <fullName evidence="1">Uncharacterized protein</fullName>
    </submittedName>
</protein>
<name>C0XKF1_LENH9</name>
<accession>C0XKF1</accession>
<evidence type="ECO:0000313" key="1">
    <source>
        <dbReference type="EMBL" id="EEI24143.1"/>
    </source>
</evidence>
<keyword evidence="2" id="KW-1185">Reference proteome</keyword>